<proteinExistence type="predicted"/>
<name>A0A0C3BYS7_HEBCY</name>
<evidence type="ECO:0000313" key="1">
    <source>
        <dbReference type="EMBL" id="KIM37189.1"/>
    </source>
</evidence>
<accession>A0A0C3BYS7</accession>
<dbReference type="OrthoDB" id="2840481at2759"/>
<dbReference type="HOGENOM" id="CLU_021164_3_1_1"/>
<reference evidence="1 2" key="1">
    <citation type="submission" date="2014-04" db="EMBL/GenBank/DDBJ databases">
        <authorList>
            <consortium name="DOE Joint Genome Institute"/>
            <person name="Kuo A."/>
            <person name="Gay G."/>
            <person name="Dore J."/>
            <person name="Kohler A."/>
            <person name="Nagy L.G."/>
            <person name="Floudas D."/>
            <person name="Copeland A."/>
            <person name="Barry K.W."/>
            <person name="Cichocki N."/>
            <person name="Veneault-Fourrey C."/>
            <person name="LaButti K."/>
            <person name="Lindquist E.A."/>
            <person name="Lipzen A."/>
            <person name="Lundell T."/>
            <person name="Morin E."/>
            <person name="Murat C."/>
            <person name="Sun H."/>
            <person name="Tunlid A."/>
            <person name="Henrissat B."/>
            <person name="Grigoriev I.V."/>
            <person name="Hibbett D.S."/>
            <person name="Martin F."/>
            <person name="Nordberg H.P."/>
            <person name="Cantor M.N."/>
            <person name="Hua S.X."/>
        </authorList>
    </citation>
    <scope>NUCLEOTIDE SEQUENCE [LARGE SCALE GENOMIC DNA]</scope>
    <source>
        <strain evidence="2">h7</strain>
    </source>
</reference>
<evidence type="ECO:0008006" key="3">
    <source>
        <dbReference type="Google" id="ProtNLM"/>
    </source>
</evidence>
<evidence type="ECO:0000313" key="2">
    <source>
        <dbReference type="Proteomes" id="UP000053424"/>
    </source>
</evidence>
<organism evidence="1 2">
    <name type="scientific">Hebeloma cylindrosporum</name>
    <dbReference type="NCBI Taxonomy" id="76867"/>
    <lineage>
        <taxon>Eukaryota</taxon>
        <taxon>Fungi</taxon>
        <taxon>Dikarya</taxon>
        <taxon>Basidiomycota</taxon>
        <taxon>Agaricomycotina</taxon>
        <taxon>Agaricomycetes</taxon>
        <taxon>Agaricomycetidae</taxon>
        <taxon>Agaricales</taxon>
        <taxon>Agaricineae</taxon>
        <taxon>Hymenogastraceae</taxon>
        <taxon>Hebeloma</taxon>
    </lineage>
</organism>
<gene>
    <name evidence="1" type="ORF">M413DRAFT_423691</name>
</gene>
<keyword evidence="2" id="KW-1185">Reference proteome</keyword>
<dbReference type="Proteomes" id="UP000053424">
    <property type="component" value="Unassembled WGS sequence"/>
</dbReference>
<dbReference type="EMBL" id="KN831799">
    <property type="protein sequence ID" value="KIM37189.1"/>
    <property type="molecule type" value="Genomic_DNA"/>
</dbReference>
<protein>
    <recommendedName>
        <fullName evidence="3">F-box domain-containing protein</fullName>
    </recommendedName>
</protein>
<dbReference type="AlphaFoldDB" id="A0A0C3BYS7"/>
<sequence length="467" mass="53520">MTAQTSTSIVKEADLRRFEFYASRIRRLQLSSFTENTSSHIYMAIATAFQGKALFPALKHVEIFSLNDISNENFLFLHLTAPSPLSKVEISGVTKSNAIRLTSFINDTACHHRSRSTNLHPLSALSLEGSFLPPIANQLSDFTRLAELTFSPTVAQTNMLREILEMSSSLLSLLQFKLELPRDESEELRINLSRESKLYTFPALQNLEVVGPARHVCDVLHSIYGAYLSSITFTISPPVYETEHKVPKCIRRCTTMTPTLLHLRINLPEHWIHMDDNLFRPFQNYRLLRSLHICSLGLTQPHLVDLFDKKFGEWPLLESVILELANGYQSCERDQTAPIRLPAFSCPKLRRLESYLNLPDSLFGQNTRVNYGVSLQDLLDSSEKTNHILTELKIAFFELDYPHSFPSVDPYVFMEAKEPILLARAIDRLYPNLKRLDICGDSSYPFWKPWYRGIEMMVKNFREARGA</sequence>
<reference evidence="2" key="2">
    <citation type="submission" date="2015-01" db="EMBL/GenBank/DDBJ databases">
        <title>Evolutionary Origins and Diversification of the Mycorrhizal Mutualists.</title>
        <authorList>
            <consortium name="DOE Joint Genome Institute"/>
            <consortium name="Mycorrhizal Genomics Consortium"/>
            <person name="Kohler A."/>
            <person name="Kuo A."/>
            <person name="Nagy L.G."/>
            <person name="Floudas D."/>
            <person name="Copeland A."/>
            <person name="Barry K.W."/>
            <person name="Cichocki N."/>
            <person name="Veneault-Fourrey C."/>
            <person name="LaButti K."/>
            <person name="Lindquist E.A."/>
            <person name="Lipzen A."/>
            <person name="Lundell T."/>
            <person name="Morin E."/>
            <person name="Murat C."/>
            <person name="Riley R."/>
            <person name="Ohm R."/>
            <person name="Sun H."/>
            <person name="Tunlid A."/>
            <person name="Henrissat B."/>
            <person name="Grigoriev I.V."/>
            <person name="Hibbett D.S."/>
            <person name="Martin F."/>
        </authorList>
    </citation>
    <scope>NUCLEOTIDE SEQUENCE [LARGE SCALE GENOMIC DNA]</scope>
    <source>
        <strain evidence="2">h7</strain>
    </source>
</reference>